<keyword evidence="1" id="KW-0732">Signal</keyword>
<dbReference type="RefSeq" id="WP_065024708.1">
    <property type="nucleotide sequence ID" value="NZ_LZMF01000073.1"/>
</dbReference>
<organism evidence="2 3">
    <name type="scientific">Mycolicibacter sinensis (strain JDM601)</name>
    <name type="common">Mycobacterium sinense</name>
    <dbReference type="NCBI Taxonomy" id="875328"/>
    <lineage>
        <taxon>Bacteria</taxon>
        <taxon>Bacillati</taxon>
        <taxon>Actinomycetota</taxon>
        <taxon>Actinomycetes</taxon>
        <taxon>Mycobacteriales</taxon>
        <taxon>Mycobacteriaceae</taxon>
        <taxon>Mycolicibacter</taxon>
    </lineage>
</organism>
<reference evidence="3" key="1">
    <citation type="submission" date="2016-06" db="EMBL/GenBank/DDBJ databases">
        <authorList>
            <person name="Sutton G."/>
            <person name="Brinkac L."/>
            <person name="Sanka R."/>
            <person name="Adams M."/>
            <person name="Lau E."/>
            <person name="Garcia-Basteiro A."/>
            <person name="Lopez-Varela E."/>
            <person name="Palencia S."/>
        </authorList>
    </citation>
    <scope>NUCLEOTIDE SEQUENCE [LARGE SCALE GENOMIC DNA]</scope>
    <source>
        <strain evidence="3">1274684.2</strain>
    </source>
</reference>
<dbReference type="AlphaFoldDB" id="A0A1A3TXV4"/>
<evidence type="ECO:0008006" key="4">
    <source>
        <dbReference type="Google" id="ProtNLM"/>
    </source>
</evidence>
<feature type="signal peptide" evidence="1">
    <location>
        <begin position="1"/>
        <end position="27"/>
    </location>
</feature>
<dbReference type="Pfam" id="PF04402">
    <property type="entry name" value="SIMPL"/>
    <property type="match status" value="1"/>
</dbReference>
<dbReference type="Gene3D" id="3.30.70.2970">
    <property type="entry name" value="Protein of unknown function (DUF541), domain 2"/>
    <property type="match status" value="1"/>
</dbReference>
<dbReference type="Gene3D" id="3.30.110.170">
    <property type="entry name" value="Protein of unknown function (DUF541), domain 1"/>
    <property type="match status" value="1"/>
</dbReference>
<proteinExistence type="predicted"/>
<evidence type="ECO:0000256" key="1">
    <source>
        <dbReference type="SAM" id="SignalP"/>
    </source>
</evidence>
<evidence type="ECO:0000313" key="3">
    <source>
        <dbReference type="Proteomes" id="UP000093759"/>
    </source>
</evidence>
<dbReference type="GO" id="GO:0006974">
    <property type="term" value="P:DNA damage response"/>
    <property type="evidence" value="ECO:0007669"/>
    <property type="project" value="TreeGrafter"/>
</dbReference>
<protein>
    <recommendedName>
        <fullName evidence="4">SIMPL domain-containing protein</fullName>
    </recommendedName>
</protein>
<dbReference type="EMBL" id="LZMF01000073">
    <property type="protein sequence ID" value="OBK87453.1"/>
    <property type="molecule type" value="Genomic_DNA"/>
</dbReference>
<name>A0A1A3TXV4_MYCSD</name>
<gene>
    <name evidence="2" type="ORF">A5648_03575</name>
</gene>
<comment type="caution">
    <text evidence="2">The sequence shown here is derived from an EMBL/GenBank/DDBJ whole genome shotgun (WGS) entry which is preliminary data.</text>
</comment>
<dbReference type="Proteomes" id="UP000093759">
    <property type="component" value="Unassembled WGS sequence"/>
</dbReference>
<accession>A0A1A3TXV4</accession>
<dbReference type="InterPro" id="IPR007497">
    <property type="entry name" value="SIMPL/DUF541"/>
</dbReference>
<feature type="chain" id="PRO_5038728300" description="SIMPL domain-containing protein" evidence="1">
    <location>
        <begin position="28"/>
        <end position="247"/>
    </location>
</feature>
<dbReference type="InterPro" id="IPR052022">
    <property type="entry name" value="26kDa_periplasmic_antigen"/>
</dbReference>
<dbReference type="PROSITE" id="PS51257">
    <property type="entry name" value="PROKAR_LIPOPROTEIN"/>
    <property type="match status" value="1"/>
</dbReference>
<sequence length="247" mass="25856">MPTRSARKVLRWSTTLALASLVGVATAGCDAAPGVVGADQARQVTVVGTGEVQGIPDTLTTEAGIEFVAGDVTNAMNQTSERQQAVIDALVDAGVDRKDISTTQVSLQPQYGNAEAGGSANITGYRASNTIRVKVERDSASQVLAVIVRAGGDATRINGVSYSIEDDSQLVRDARERAFHDAKDRAEQYAHLSGLRLGRVLSISEVADGTPPPSPVGMPMPRAMAAPPVEPGQQTVSFSVTAVWELD</sequence>
<evidence type="ECO:0000313" key="2">
    <source>
        <dbReference type="EMBL" id="OBK87453.1"/>
    </source>
</evidence>
<dbReference type="PANTHER" id="PTHR34387:SF1">
    <property type="entry name" value="PERIPLASMIC IMMUNOGENIC PROTEIN"/>
    <property type="match status" value="1"/>
</dbReference>
<dbReference type="PANTHER" id="PTHR34387">
    <property type="entry name" value="SLR1258 PROTEIN"/>
    <property type="match status" value="1"/>
</dbReference>